<evidence type="ECO:0000259" key="3">
    <source>
        <dbReference type="Pfam" id="PF22636"/>
    </source>
</evidence>
<feature type="active site" evidence="1">
    <location>
        <position position="46"/>
    </location>
</feature>
<evidence type="ECO:0000313" key="4">
    <source>
        <dbReference type="EMBL" id="SFR04539.1"/>
    </source>
</evidence>
<dbReference type="InterPro" id="IPR029069">
    <property type="entry name" value="HotDog_dom_sf"/>
</dbReference>
<dbReference type="InterPro" id="IPR025540">
    <property type="entry name" value="FlK"/>
</dbReference>
<dbReference type="EMBL" id="FOYM01000010">
    <property type="protein sequence ID" value="SFR04539.1"/>
    <property type="molecule type" value="Genomic_DNA"/>
</dbReference>
<dbReference type="PIRSF" id="PIRSF014972">
    <property type="entry name" value="FlK"/>
    <property type="match status" value="1"/>
</dbReference>
<reference evidence="5" key="1">
    <citation type="submission" date="2016-10" db="EMBL/GenBank/DDBJ databases">
        <authorList>
            <person name="Varghese N."/>
            <person name="Submissions S."/>
        </authorList>
    </citation>
    <scope>NUCLEOTIDE SEQUENCE [LARGE SCALE GENOMIC DNA]</scope>
    <source>
        <strain evidence="5">DSM 3669</strain>
    </source>
</reference>
<dbReference type="Gene3D" id="3.10.129.10">
    <property type="entry name" value="Hotdog Thioesterase"/>
    <property type="match status" value="1"/>
</dbReference>
<dbReference type="Proteomes" id="UP000199584">
    <property type="component" value="Unassembled WGS sequence"/>
</dbReference>
<evidence type="ECO:0000256" key="1">
    <source>
        <dbReference type="PIRSR" id="PIRSR014972-1"/>
    </source>
</evidence>
<feature type="active site" evidence="1">
    <location>
        <position position="72"/>
    </location>
</feature>
<evidence type="ECO:0000256" key="2">
    <source>
        <dbReference type="PIRSR" id="PIRSR014972-2"/>
    </source>
</evidence>
<feature type="active site" evidence="1">
    <location>
        <position position="38"/>
    </location>
</feature>
<dbReference type="InterPro" id="IPR054485">
    <property type="entry name" value="FlK-like_dom"/>
</dbReference>
<sequence length="134" mass="14430">MPFNASITVGLRGSARQEVNETNTALAYGSGSINVFATPAMIGLMEKAALSSVDRLLPEGYTTVGIKVDVQHLAATPLGGVVEARSELREIDGRRLVFAVEAYDDRELVGKGTHERFIVPTEKFLQKVAGKLNN</sequence>
<dbReference type="Pfam" id="PF22636">
    <property type="entry name" value="FlK"/>
    <property type="match status" value="1"/>
</dbReference>
<evidence type="ECO:0000313" key="5">
    <source>
        <dbReference type="Proteomes" id="UP000199584"/>
    </source>
</evidence>
<organism evidence="4 5">
    <name type="scientific">Desulfoscipio geothermicus DSM 3669</name>
    <dbReference type="NCBI Taxonomy" id="1121426"/>
    <lineage>
        <taxon>Bacteria</taxon>
        <taxon>Bacillati</taxon>
        <taxon>Bacillota</taxon>
        <taxon>Clostridia</taxon>
        <taxon>Eubacteriales</taxon>
        <taxon>Desulfallaceae</taxon>
        <taxon>Desulfoscipio</taxon>
    </lineage>
</organism>
<proteinExistence type="predicted"/>
<keyword evidence="5" id="KW-1185">Reference proteome</keyword>
<dbReference type="AlphaFoldDB" id="A0A1I6DGH4"/>
<dbReference type="SUPFAM" id="SSF54637">
    <property type="entry name" value="Thioesterase/thiol ester dehydrase-isomerase"/>
    <property type="match status" value="1"/>
</dbReference>
<feature type="binding site" evidence="2">
    <location>
        <position position="65"/>
    </location>
    <ligand>
        <name>substrate</name>
    </ligand>
</feature>
<name>A0A1I6DGH4_9FIRM</name>
<dbReference type="OrthoDB" id="6902891at2"/>
<dbReference type="RefSeq" id="WP_092482903.1">
    <property type="nucleotide sequence ID" value="NZ_FOYM01000010.1"/>
</dbReference>
<feature type="binding site" evidence="2">
    <location>
        <position position="65"/>
    </location>
    <ligand>
        <name>CoA</name>
        <dbReference type="ChEBI" id="CHEBI:57287"/>
    </ligand>
</feature>
<feature type="binding site" evidence="2">
    <location>
        <position position="116"/>
    </location>
    <ligand>
        <name>substrate</name>
    </ligand>
</feature>
<dbReference type="STRING" id="39060.SAMN05660706_11094"/>
<feature type="domain" description="Fluoroacetyl-CoA-specific thioesterase-like" evidence="3">
    <location>
        <begin position="19"/>
        <end position="122"/>
    </location>
</feature>
<gene>
    <name evidence="4" type="ORF">SAMN05660706_11094</name>
</gene>
<dbReference type="PANTHER" id="PTHR36934">
    <property type="entry name" value="BLR0278 PROTEIN"/>
    <property type="match status" value="1"/>
</dbReference>
<dbReference type="PANTHER" id="PTHR36934:SF1">
    <property type="entry name" value="THIOESTERASE DOMAIN-CONTAINING PROTEIN"/>
    <property type="match status" value="1"/>
</dbReference>
<protein>
    <submittedName>
        <fullName evidence="4">Predicted thioesterase</fullName>
    </submittedName>
</protein>
<accession>A0A1I6DGH4</accession>